<feature type="transmembrane region" description="Helical" evidence="1">
    <location>
        <begin position="127"/>
        <end position="149"/>
    </location>
</feature>
<keyword evidence="3" id="KW-1185">Reference proteome</keyword>
<gene>
    <name evidence="2" type="ORF">GA0074695_5444</name>
</gene>
<dbReference type="PANTHER" id="PTHR37314">
    <property type="entry name" value="SLR0142 PROTEIN"/>
    <property type="match status" value="1"/>
</dbReference>
<dbReference type="Pfam" id="PF06912">
    <property type="entry name" value="DUF1275"/>
    <property type="match status" value="1"/>
</dbReference>
<dbReference type="InterPro" id="IPR010699">
    <property type="entry name" value="DUF1275"/>
</dbReference>
<dbReference type="AlphaFoldDB" id="A0A1C4ZE28"/>
<evidence type="ECO:0000256" key="1">
    <source>
        <dbReference type="SAM" id="Phobius"/>
    </source>
</evidence>
<dbReference type="PANTHER" id="PTHR37314:SF4">
    <property type="entry name" value="UPF0700 TRANSMEMBRANE PROTEIN YOAK"/>
    <property type="match status" value="1"/>
</dbReference>
<feature type="transmembrane region" description="Helical" evidence="1">
    <location>
        <begin position="194"/>
        <end position="211"/>
    </location>
</feature>
<feature type="transmembrane region" description="Helical" evidence="1">
    <location>
        <begin position="46"/>
        <end position="69"/>
    </location>
</feature>
<proteinExistence type="predicted"/>
<organism evidence="2 3">
    <name type="scientific">Micromonospora viridifaciens</name>
    <dbReference type="NCBI Taxonomy" id="1881"/>
    <lineage>
        <taxon>Bacteria</taxon>
        <taxon>Bacillati</taxon>
        <taxon>Actinomycetota</taxon>
        <taxon>Actinomycetes</taxon>
        <taxon>Micromonosporales</taxon>
        <taxon>Micromonosporaceae</taxon>
        <taxon>Micromonospora</taxon>
    </lineage>
</organism>
<name>A0A1C4ZE28_MICVI</name>
<sequence length="220" mass="21997">MHALSAAAASADVVSYLGLGRAFPANMTGNTVLLGLGVATGDLAAAGRSATALVAFLLGAGAVGAAVPVRGWSRGLLGVLAVEVLLLAALPAWWLALPGHPSGWPQHGLIALLGAAMGMQSAVTHRWGRAGVSTTYITGTWTAFSIGVASRLRGRETGKSTGPLRRETTVLGLYALTALAVAAAFSAWAARAALLPVALLALAVATAASVNRARSVPGVC</sequence>
<evidence type="ECO:0000313" key="2">
    <source>
        <dbReference type="EMBL" id="SCF31106.1"/>
    </source>
</evidence>
<keyword evidence="1" id="KW-0472">Membrane</keyword>
<reference evidence="3" key="1">
    <citation type="submission" date="2016-06" db="EMBL/GenBank/DDBJ databases">
        <authorList>
            <person name="Varghese N."/>
            <person name="Submissions Spin"/>
        </authorList>
    </citation>
    <scope>NUCLEOTIDE SEQUENCE [LARGE SCALE GENOMIC DNA]</scope>
    <source>
        <strain evidence="3">DSM 43909</strain>
    </source>
</reference>
<protein>
    <submittedName>
        <fullName evidence="2">Uncharacterized membrane protein YoaK, UPF0700 family</fullName>
    </submittedName>
</protein>
<feature type="transmembrane region" description="Helical" evidence="1">
    <location>
        <begin position="76"/>
        <end position="96"/>
    </location>
</feature>
<dbReference type="RefSeq" id="WP_231935315.1">
    <property type="nucleotide sequence ID" value="NZ_LT607411.1"/>
</dbReference>
<accession>A0A1C4ZE28</accession>
<keyword evidence="1" id="KW-0812">Transmembrane</keyword>
<dbReference type="EMBL" id="LT607411">
    <property type="protein sequence ID" value="SCF31106.1"/>
    <property type="molecule type" value="Genomic_DNA"/>
</dbReference>
<feature type="transmembrane region" description="Helical" evidence="1">
    <location>
        <begin position="170"/>
        <end position="188"/>
    </location>
</feature>
<evidence type="ECO:0000313" key="3">
    <source>
        <dbReference type="Proteomes" id="UP000198242"/>
    </source>
</evidence>
<dbReference type="Proteomes" id="UP000198242">
    <property type="component" value="Chromosome I"/>
</dbReference>
<keyword evidence="1" id="KW-1133">Transmembrane helix</keyword>